<dbReference type="AlphaFoldDB" id="A0A9D6LTS9"/>
<protein>
    <recommendedName>
        <fullName evidence="3">UDP-glucose/GDP-mannose dehydrogenase N-terminal domain-containing protein</fullName>
    </recommendedName>
</protein>
<feature type="non-terminal residue" evidence="1">
    <location>
        <position position="96"/>
    </location>
</feature>
<organism evidence="1 2">
    <name type="scientific">Candidatus Sungiibacteriota bacterium</name>
    <dbReference type="NCBI Taxonomy" id="2750080"/>
    <lineage>
        <taxon>Bacteria</taxon>
        <taxon>Candidatus Sungiibacteriota</taxon>
    </lineage>
</organism>
<evidence type="ECO:0000313" key="1">
    <source>
        <dbReference type="EMBL" id="MBI3627961.1"/>
    </source>
</evidence>
<evidence type="ECO:0000313" key="2">
    <source>
        <dbReference type="Proteomes" id="UP000808388"/>
    </source>
</evidence>
<gene>
    <name evidence="1" type="ORF">HY220_04450</name>
</gene>
<dbReference type="SUPFAM" id="SSF51735">
    <property type="entry name" value="NAD(P)-binding Rossmann-fold domains"/>
    <property type="match status" value="1"/>
</dbReference>
<dbReference type="EMBL" id="JACQCQ010000015">
    <property type="protein sequence ID" value="MBI3627961.1"/>
    <property type="molecule type" value="Genomic_DNA"/>
</dbReference>
<sequence length="96" mass="10504">MALKDLKIGFIGQGWLGKNYADDFEERGFPVVRYSLEEPYRANKDKIASCDIVFVAVPTPTTPQGFDGSLVSKVVPLVGEGKIAVVRSTLRPGFTK</sequence>
<proteinExistence type="predicted"/>
<reference evidence="1" key="1">
    <citation type="submission" date="2020-07" db="EMBL/GenBank/DDBJ databases">
        <title>Huge and variable diversity of episymbiotic CPR bacteria and DPANN archaea in groundwater ecosystems.</title>
        <authorList>
            <person name="He C.Y."/>
            <person name="Keren R."/>
            <person name="Whittaker M."/>
            <person name="Farag I.F."/>
            <person name="Doudna J."/>
            <person name="Cate J.H.D."/>
            <person name="Banfield J.F."/>
        </authorList>
    </citation>
    <scope>NUCLEOTIDE SEQUENCE</scope>
    <source>
        <strain evidence="1">NC_groundwater_972_Pr1_S-0.2um_49_27</strain>
    </source>
</reference>
<comment type="caution">
    <text evidence="1">The sequence shown here is derived from an EMBL/GenBank/DDBJ whole genome shotgun (WGS) entry which is preliminary data.</text>
</comment>
<name>A0A9D6LTS9_9BACT</name>
<dbReference type="Proteomes" id="UP000808388">
    <property type="component" value="Unassembled WGS sequence"/>
</dbReference>
<dbReference type="InterPro" id="IPR036291">
    <property type="entry name" value="NAD(P)-bd_dom_sf"/>
</dbReference>
<evidence type="ECO:0008006" key="3">
    <source>
        <dbReference type="Google" id="ProtNLM"/>
    </source>
</evidence>
<dbReference type="Gene3D" id="3.40.50.720">
    <property type="entry name" value="NAD(P)-binding Rossmann-like Domain"/>
    <property type="match status" value="1"/>
</dbReference>
<accession>A0A9D6LTS9</accession>